<dbReference type="Proteomes" id="UP000000267">
    <property type="component" value="Unassembled WGS sequence"/>
</dbReference>
<dbReference type="Gene3D" id="3.90.550.10">
    <property type="entry name" value="Spore Coat Polysaccharide Biosynthesis Protein SpsA, Chain A"/>
    <property type="match status" value="1"/>
</dbReference>
<feature type="domain" description="UGGT thioredoxin-like" evidence="7">
    <location>
        <begin position="262"/>
        <end position="376"/>
    </location>
</feature>
<dbReference type="Pfam" id="PF18404">
    <property type="entry name" value="Glyco_transf_24"/>
    <property type="match status" value="1"/>
</dbReference>
<keyword evidence="5" id="KW-0325">Glycoprotein</keyword>
<accession>A7TPK1</accession>
<evidence type="ECO:0000256" key="4">
    <source>
        <dbReference type="ARBA" id="ARBA00022824"/>
    </source>
</evidence>
<dbReference type="OMA" id="FIWRSTC"/>
<dbReference type="STRING" id="436907.A7TPK1"/>
<dbReference type="EMBL" id="DS480444">
    <property type="protein sequence ID" value="EDO15793.1"/>
    <property type="molecule type" value="Genomic_DNA"/>
</dbReference>
<dbReference type="PANTHER" id="PTHR11226">
    <property type="entry name" value="UDP-GLUCOSE GLYCOPROTEIN:GLUCOSYLTRANSFERASE"/>
    <property type="match status" value="1"/>
</dbReference>
<reference evidence="10 11" key="1">
    <citation type="journal article" date="2007" name="Proc. Natl. Acad. Sci. U.S.A.">
        <title>Independent sorting-out of thousands of duplicated gene pairs in two yeast species descended from a whole-genome duplication.</title>
        <authorList>
            <person name="Scannell D.R."/>
            <person name="Frank A.C."/>
            <person name="Conant G.C."/>
            <person name="Byrne K.P."/>
            <person name="Woolfit M."/>
            <person name="Wolfe K.H."/>
        </authorList>
    </citation>
    <scope>NUCLEOTIDE SEQUENCE [LARGE SCALE GENOMIC DNA]</scope>
    <source>
        <strain evidence="11">ATCC 22028 / DSM 70294 / BCRC 21397 / CBS 2163 / NBRC 10782 / NRRL Y-8283 / UCD 57-17</strain>
    </source>
</reference>
<evidence type="ECO:0008006" key="12">
    <source>
        <dbReference type="Google" id="ProtNLM"/>
    </source>
</evidence>
<keyword evidence="4" id="KW-0256">Endoplasmic reticulum</keyword>
<dbReference type="GO" id="GO:0005788">
    <property type="term" value="C:endoplasmic reticulum lumen"/>
    <property type="evidence" value="ECO:0007669"/>
    <property type="project" value="UniProtKB-SubCell"/>
</dbReference>
<gene>
    <name evidence="10" type="ORF">Kpol_1040p6</name>
</gene>
<evidence type="ECO:0000256" key="2">
    <source>
        <dbReference type="ARBA" id="ARBA00004319"/>
    </source>
</evidence>
<feature type="chain" id="PRO_5002713066" description="Killer toxin-resistance protein 5" evidence="6">
    <location>
        <begin position="28"/>
        <end position="1339"/>
    </location>
</feature>
<feature type="domain" description="UGGT thioredoxin-like" evidence="8">
    <location>
        <begin position="416"/>
        <end position="618"/>
    </location>
</feature>
<organism evidence="11">
    <name type="scientific">Vanderwaltozyma polyspora (strain ATCC 22028 / DSM 70294 / BCRC 21397 / CBS 2163 / NBRC 10782 / NRRL Y-8283 / UCD 57-17)</name>
    <name type="common">Kluyveromyces polysporus</name>
    <dbReference type="NCBI Taxonomy" id="436907"/>
    <lineage>
        <taxon>Eukaryota</taxon>
        <taxon>Fungi</taxon>
        <taxon>Dikarya</taxon>
        <taxon>Ascomycota</taxon>
        <taxon>Saccharomycotina</taxon>
        <taxon>Saccharomycetes</taxon>
        <taxon>Saccharomycetales</taxon>
        <taxon>Saccharomycetaceae</taxon>
        <taxon>Vanderwaltozyma</taxon>
    </lineage>
</organism>
<comment type="subcellular location">
    <subcellularLocation>
        <location evidence="2">Endoplasmic reticulum lumen</location>
    </subcellularLocation>
</comment>
<keyword evidence="3 6" id="KW-0732">Signal</keyword>
<dbReference type="Pfam" id="PF18402">
    <property type="entry name" value="Thioredoxin_14"/>
    <property type="match status" value="1"/>
</dbReference>
<feature type="domain" description="Glucosyltransferase 24 catalytic" evidence="9">
    <location>
        <begin position="1084"/>
        <end position="1302"/>
    </location>
</feature>
<dbReference type="OrthoDB" id="27683at2759"/>
<dbReference type="HOGENOM" id="CLU_002668_1_0_1"/>
<protein>
    <recommendedName>
        <fullName evidence="12">Killer toxin-resistance protein 5</fullName>
    </recommendedName>
</protein>
<dbReference type="InterPro" id="IPR009448">
    <property type="entry name" value="UDP-g_GGtrans"/>
</dbReference>
<dbReference type="Pfam" id="PF18401">
    <property type="entry name" value="Thioredoxin_13"/>
    <property type="match status" value="1"/>
</dbReference>
<evidence type="ECO:0000313" key="10">
    <source>
        <dbReference type="EMBL" id="EDO15793.1"/>
    </source>
</evidence>
<dbReference type="GeneID" id="5543901"/>
<evidence type="ECO:0000259" key="7">
    <source>
        <dbReference type="Pfam" id="PF18401"/>
    </source>
</evidence>
<dbReference type="PANTHER" id="PTHR11226:SF0">
    <property type="entry name" value="UDP-GLUCOSE:GLYCOPROTEIN GLUCOSYLTRANSFERASE"/>
    <property type="match status" value="1"/>
</dbReference>
<dbReference type="PhylomeDB" id="A7TPK1"/>
<dbReference type="InterPro" id="IPR029044">
    <property type="entry name" value="Nucleotide-diphossugar_trans"/>
</dbReference>
<dbReference type="GO" id="GO:0070880">
    <property type="term" value="P:fungal-type cell wall beta-glucan biosynthetic process"/>
    <property type="evidence" value="ECO:0007669"/>
    <property type="project" value="EnsemblFungi"/>
</dbReference>
<dbReference type="GO" id="GO:0003980">
    <property type="term" value="F:UDP-glucose:glycoprotein glucosyltransferase activity"/>
    <property type="evidence" value="ECO:0007669"/>
    <property type="project" value="EnsemblFungi"/>
</dbReference>
<dbReference type="RefSeq" id="XP_001643651.1">
    <property type="nucleotide sequence ID" value="XM_001643601.1"/>
</dbReference>
<dbReference type="InParanoid" id="A7TPK1"/>
<dbReference type="GO" id="GO:0036503">
    <property type="term" value="P:ERAD pathway"/>
    <property type="evidence" value="ECO:0007669"/>
    <property type="project" value="TreeGrafter"/>
</dbReference>
<name>A7TPK1_VANPO</name>
<evidence type="ECO:0000259" key="9">
    <source>
        <dbReference type="Pfam" id="PF18404"/>
    </source>
</evidence>
<evidence type="ECO:0000259" key="8">
    <source>
        <dbReference type="Pfam" id="PF18402"/>
    </source>
</evidence>
<dbReference type="InterPro" id="IPR040497">
    <property type="entry name" value="Glyco_transf_24"/>
</dbReference>
<evidence type="ECO:0000256" key="5">
    <source>
        <dbReference type="ARBA" id="ARBA00023180"/>
    </source>
</evidence>
<feature type="signal peptide" evidence="6">
    <location>
        <begin position="1"/>
        <end position="27"/>
    </location>
</feature>
<proteinExistence type="predicted"/>
<dbReference type="KEGG" id="vpo:Kpol_1040p6"/>
<evidence type="ECO:0000256" key="6">
    <source>
        <dbReference type="SAM" id="SignalP"/>
    </source>
</evidence>
<dbReference type="GO" id="GO:0051082">
    <property type="term" value="F:unfolded protein binding"/>
    <property type="evidence" value="ECO:0007669"/>
    <property type="project" value="TreeGrafter"/>
</dbReference>
<dbReference type="InterPro" id="IPR040694">
    <property type="entry name" value="UGGT_TRXL_2"/>
</dbReference>
<dbReference type="GO" id="GO:0018279">
    <property type="term" value="P:protein N-linked glycosylation via asparagine"/>
    <property type="evidence" value="ECO:0007669"/>
    <property type="project" value="TreeGrafter"/>
</dbReference>
<comment type="cofactor">
    <cofactor evidence="1">
        <name>Ca(2+)</name>
        <dbReference type="ChEBI" id="CHEBI:29108"/>
    </cofactor>
</comment>
<dbReference type="FunCoup" id="A7TPK1">
    <property type="interactions" value="518"/>
</dbReference>
<dbReference type="SUPFAM" id="SSF53448">
    <property type="entry name" value="Nucleotide-diphospho-sugar transferases"/>
    <property type="match status" value="1"/>
</dbReference>
<dbReference type="eggNOG" id="KOG1879">
    <property type="taxonomic scope" value="Eukaryota"/>
</dbReference>
<keyword evidence="11" id="KW-1185">Reference proteome</keyword>
<evidence type="ECO:0000256" key="1">
    <source>
        <dbReference type="ARBA" id="ARBA00001913"/>
    </source>
</evidence>
<evidence type="ECO:0000256" key="3">
    <source>
        <dbReference type="ARBA" id="ARBA00022729"/>
    </source>
</evidence>
<dbReference type="InterPro" id="IPR040692">
    <property type="entry name" value="UGGT_TRXL_3"/>
</dbReference>
<sequence length="1339" mass="154292">MVVKKWSLNWVSTIVLTFLALVAHSNGLGDRNGFGVPEVARVWTVLTRILSLEDDLSVLQGLFPVVFQLDDSLILEDMEQLPETVSELLVKEFQKPNEAALLIEYCYLYPMGFPSELTDGEETNSNYFILNDKHYYEPDDVFYLKSGDLKKQSLKQDADILLVNDVVIGENSKAPIVLLYGCPVGDGVFDSFNRNLFAEAKAEKLRYIWRSTCSLDYQDDPIELSVSLTKRKNSGLTKWNYDFPGDLPAEFRKRKYTMQLPTTEELKDMDLKVASLIGSFYEKTKNFSKTLDYAKSIVNNYLLLVPQLLKAKVNERIIETQKLLSKKGIDYNMLGLYINGNNLRFSMLNEYTLLNAIKMELQDVNRFEKLLSNIGAKNTLPLAKKLLSRFSQFSLNNLKELQPFKLDLHRIPAFEGSVIYFNDIEKDTQYNELSTDVEAFFEKSKYGEIPEFRQNWNEIIFVIDFNTLHDSETQEALSGLIRALNIISQGYPQRIGLLPLHTGNDKNIIRSIYELKESGIKHLIEFLNALLKNENDEINDKDLLFSDYEDVPSIDKFLEDMEIYENSVIINGEIYPFKSNTWNYLIAKIIKKDVTLLKRELSRQKGQKDVKVRGLLHLKSGVNRNSRYLPDYFADSVYTYMNNGILENIRENLIEYIPNKEFNVLHTITLADDFNQLEALNRLESLINISYGGIKIRLINLFDDKSGNWGKLKDAFLKSKDLISVVESLQRKKPLKKGSEKSVGIDILHKWLPDVPLKYIDDRNFMIFNGKVISFEGDEILDTKLFESILQREAKRTLDTMYSFEEIYPDFFIDGVDPNNVEVASSLLTKMFYHSSDIYHNGIEYKTESELPRMDLNKFLENDDFTIFDKTSKPKPVDILLILDPLEERSQKILSLVSKIEQLPFINIKLVILPTKDLSFYSIERVYLPNTDIDDLLSSDLRKYFDIEIDSNPEMVMNENFEITDLVLEVHAFDETRPVSEGTVDGQGGVCLELLDSSDNLVGKAFTMETFGYGQFNIPKLGKCFKIQSCDPRFEVVSFSDAAYSDYISVKSFSILDFNPKKVYVKLRKLSDDKFVKTIEDNKINIFSTLNGSPEEEGNYKEMVLSILASSKNDGKRIKFWILDIPQLSTSFREFCSRITLEESVNSEIEFIKYNWPSWLRPQRFIDRRLDISKFIFIDVLFPQEVDKIVYMDPTREPIDIFDILEGSSKFSSPFVMFPISGKGYWSEGYWSKMLKEKKLRFHSIHPGFVINLQELRKLSGGDKLRIHYQRLSADVRSLTNIGQDLVNDVQADVSIAPLKKSLKKRLEISEEKLSALRQLISNGSANSKGSGEPLHDEL</sequence>
<evidence type="ECO:0000313" key="11">
    <source>
        <dbReference type="Proteomes" id="UP000000267"/>
    </source>
</evidence>